<dbReference type="EMBL" id="JGZI01000002">
    <property type="protein sequence ID" value="KFI84227.1"/>
    <property type="molecule type" value="Genomic_DNA"/>
</dbReference>
<feature type="binding site" evidence="12">
    <location>
        <position position="412"/>
    </location>
    <ligand>
        <name>[4Fe-4S] cluster</name>
        <dbReference type="ChEBI" id="CHEBI:49883"/>
    </ligand>
</feature>
<dbReference type="AlphaFoldDB" id="A0A087CLS7"/>
<dbReference type="eggNOG" id="COG0065">
    <property type="taxonomic scope" value="Bacteria"/>
</dbReference>
<dbReference type="PANTHER" id="PTHR43822:SF9">
    <property type="entry name" value="3-ISOPROPYLMALATE DEHYDRATASE"/>
    <property type="match status" value="1"/>
</dbReference>
<keyword evidence="7 12" id="KW-0479">Metal-binding</keyword>
<comment type="function">
    <text evidence="2 12">Catalyzes the isomerization between 2-isopropylmalate and 3-isopropylmalate, via the formation of 2-isopropylmaleate.</text>
</comment>
<dbReference type="InterPro" id="IPR015931">
    <property type="entry name" value="Acnase/IPM_dHydase_lsu_aba_1/3"/>
</dbReference>
<dbReference type="InterPro" id="IPR050067">
    <property type="entry name" value="IPM_dehydratase_rel_enz"/>
</dbReference>
<dbReference type="InterPro" id="IPR033941">
    <property type="entry name" value="IPMI_cat"/>
</dbReference>
<dbReference type="UniPathway" id="UPA00048">
    <property type="reaction ID" value="UER00071"/>
</dbReference>
<evidence type="ECO:0000256" key="3">
    <source>
        <dbReference type="ARBA" id="ARBA00004729"/>
    </source>
</evidence>
<comment type="catalytic activity">
    <reaction evidence="1 12">
        <text>(2R,3S)-3-isopropylmalate = (2S)-2-isopropylmalate</text>
        <dbReference type="Rhea" id="RHEA:32287"/>
        <dbReference type="ChEBI" id="CHEBI:1178"/>
        <dbReference type="ChEBI" id="CHEBI:35121"/>
        <dbReference type="EC" id="4.2.1.33"/>
    </reaction>
</comment>
<dbReference type="GeneID" id="98299348"/>
<comment type="cofactor">
    <cofactor evidence="12">
        <name>[4Fe-4S] cluster</name>
        <dbReference type="ChEBI" id="CHEBI:49883"/>
    </cofactor>
    <text evidence="12">Binds 1 [4Fe-4S] cluster per subunit.</text>
</comment>
<proteinExistence type="inferred from homology"/>
<dbReference type="Gene3D" id="3.30.499.10">
    <property type="entry name" value="Aconitase, domain 3"/>
    <property type="match status" value="2"/>
</dbReference>
<name>A0A087CLS7_9BIFI</name>
<dbReference type="PRINTS" id="PR00415">
    <property type="entry name" value="ACONITASE"/>
</dbReference>
<dbReference type="GO" id="GO:0003861">
    <property type="term" value="F:3-isopropylmalate dehydratase activity"/>
    <property type="evidence" value="ECO:0007669"/>
    <property type="project" value="UniProtKB-UniRule"/>
</dbReference>
<dbReference type="EC" id="4.2.1.33" evidence="12"/>
<keyword evidence="10 12" id="KW-0456">Lyase</keyword>
<reference evidence="14 15" key="1">
    <citation type="submission" date="2014-03" db="EMBL/GenBank/DDBJ databases">
        <title>Genomics of Bifidobacteria.</title>
        <authorList>
            <person name="Ventura M."/>
            <person name="Milani C."/>
            <person name="Lugli G.A."/>
        </authorList>
    </citation>
    <scope>NUCLEOTIDE SEQUENCE [LARGE SCALE GENOMIC DNA]</scope>
    <source>
        <strain evidence="14 15">LMG 21775</strain>
    </source>
</reference>
<comment type="caution">
    <text evidence="14">The sequence shown here is derived from an EMBL/GenBank/DDBJ whole genome shotgun (WGS) entry which is preliminary data.</text>
</comment>
<dbReference type="NCBIfam" id="NF009116">
    <property type="entry name" value="PRK12466.1"/>
    <property type="match status" value="1"/>
</dbReference>
<dbReference type="FunFam" id="3.30.499.10:FF:000007">
    <property type="entry name" value="3-isopropylmalate dehydratase large subunit"/>
    <property type="match status" value="1"/>
</dbReference>
<evidence type="ECO:0000256" key="2">
    <source>
        <dbReference type="ARBA" id="ARBA00002695"/>
    </source>
</evidence>
<comment type="pathway">
    <text evidence="3 12">Amino-acid biosynthesis; L-leucine biosynthesis; L-leucine from 3-methyl-2-oxobutanoate: step 2/4.</text>
</comment>
<comment type="similarity">
    <text evidence="12">Belongs to the aconitase/IPM isomerase family. LeuC type 1 subfamily.</text>
</comment>
<dbReference type="Proteomes" id="UP000029050">
    <property type="component" value="Unassembled WGS sequence"/>
</dbReference>
<dbReference type="RefSeq" id="WP_033496188.1">
    <property type="nucleotide sequence ID" value="NZ_JALCNH010000022.1"/>
</dbReference>
<dbReference type="STRING" id="218140.BPSY_0105"/>
<dbReference type="NCBIfam" id="TIGR00170">
    <property type="entry name" value="leuC"/>
    <property type="match status" value="1"/>
</dbReference>
<evidence type="ECO:0000256" key="12">
    <source>
        <dbReference type="HAMAP-Rule" id="MF_01026"/>
    </source>
</evidence>
<evidence type="ECO:0000256" key="6">
    <source>
        <dbReference type="ARBA" id="ARBA00022605"/>
    </source>
</evidence>
<evidence type="ECO:0000256" key="5">
    <source>
        <dbReference type="ARBA" id="ARBA00022485"/>
    </source>
</evidence>
<gene>
    <name evidence="12" type="primary">leuC</name>
    <name evidence="14" type="ORF">BPSY_0105</name>
</gene>
<evidence type="ECO:0000256" key="7">
    <source>
        <dbReference type="ARBA" id="ARBA00022723"/>
    </source>
</evidence>
<feature type="binding site" evidence="12">
    <location>
        <position position="409"/>
    </location>
    <ligand>
        <name>[4Fe-4S] cluster</name>
        <dbReference type="ChEBI" id="CHEBI:49883"/>
    </ligand>
</feature>
<dbReference type="InterPro" id="IPR001030">
    <property type="entry name" value="Acoase/IPM_deHydtase_lsu_aba"/>
</dbReference>
<dbReference type="HAMAP" id="MF_01026">
    <property type="entry name" value="LeuC_type1"/>
    <property type="match status" value="1"/>
</dbReference>
<dbReference type="PANTHER" id="PTHR43822">
    <property type="entry name" value="HOMOACONITASE, MITOCHONDRIAL-RELATED"/>
    <property type="match status" value="1"/>
</dbReference>
<evidence type="ECO:0000256" key="10">
    <source>
        <dbReference type="ARBA" id="ARBA00023239"/>
    </source>
</evidence>
<evidence type="ECO:0000313" key="15">
    <source>
        <dbReference type="Proteomes" id="UP000029050"/>
    </source>
</evidence>
<dbReference type="UniPathway" id="UPA00946"/>
<evidence type="ECO:0000313" key="14">
    <source>
        <dbReference type="EMBL" id="KFI84227.1"/>
    </source>
</evidence>
<keyword evidence="11 12" id="KW-0100">Branched-chain amino acid biosynthesis</keyword>
<dbReference type="CDD" id="cd01583">
    <property type="entry name" value="IPMI"/>
    <property type="match status" value="1"/>
</dbReference>
<keyword evidence="8 12" id="KW-0408">Iron</keyword>
<keyword evidence="9 12" id="KW-0411">Iron-sulfur</keyword>
<evidence type="ECO:0000256" key="1">
    <source>
        <dbReference type="ARBA" id="ARBA00000491"/>
    </source>
</evidence>
<dbReference type="GO" id="GO:0009098">
    <property type="term" value="P:L-leucine biosynthetic process"/>
    <property type="evidence" value="ECO:0007669"/>
    <property type="project" value="UniProtKB-UniRule"/>
</dbReference>
<feature type="binding site" evidence="12">
    <location>
        <position position="348"/>
    </location>
    <ligand>
        <name>[4Fe-4S] cluster</name>
        <dbReference type="ChEBI" id="CHEBI:49883"/>
    </ligand>
</feature>
<dbReference type="OrthoDB" id="9802769at2"/>
<dbReference type="PROSITE" id="PS00450">
    <property type="entry name" value="ACONITASE_1"/>
    <property type="match status" value="1"/>
</dbReference>
<dbReference type="Pfam" id="PF00330">
    <property type="entry name" value="Aconitase"/>
    <property type="match status" value="1"/>
</dbReference>
<organism evidence="14 15">
    <name type="scientific">Bifidobacterium psychraerophilum</name>
    <dbReference type="NCBI Taxonomy" id="218140"/>
    <lineage>
        <taxon>Bacteria</taxon>
        <taxon>Bacillati</taxon>
        <taxon>Actinomycetota</taxon>
        <taxon>Actinomycetes</taxon>
        <taxon>Bifidobacteriales</taxon>
        <taxon>Bifidobacteriaceae</taxon>
        <taxon>Bifidobacterium</taxon>
    </lineage>
</organism>
<dbReference type="InterPro" id="IPR036008">
    <property type="entry name" value="Aconitase_4Fe-4S_dom"/>
</dbReference>
<evidence type="ECO:0000256" key="4">
    <source>
        <dbReference type="ARBA" id="ARBA00022430"/>
    </source>
</evidence>
<keyword evidence="15" id="KW-1185">Reference proteome</keyword>
<dbReference type="GO" id="GO:0051539">
    <property type="term" value="F:4 iron, 4 sulfur cluster binding"/>
    <property type="evidence" value="ECO:0007669"/>
    <property type="project" value="UniProtKB-KW"/>
</dbReference>
<dbReference type="InterPro" id="IPR004430">
    <property type="entry name" value="3-IsopropMal_deHydase_lsu"/>
</dbReference>
<evidence type="ECO:0000256" key="8">
    <source>
        <dbReference type="ARBA" id="ARBA00023004"/>
    </source>
</evidence>
<dbReference type="InterPro" id="IPR018136">
    <property type="entry name" value="Aconitase_4Fe-4S_BS"/>
</dbReference>
<dbReference type="NCBIfam" id="NF004016">
    <property type="entry name" value="PRK05478.1"/>
    <property type="match status" value="1"/>
</dbReference>
<evidence type="ECO:0000256" key="11">
    <source>
        <dbReference type="ARBA" id="ARBA00023304"/>
    </source>
</evidence>
<evidence type="ECO:0000259" key="13">
    <source>
        <dbReference type="Pfam" id="PF00330"/>
    </source>
</evidence>
<sequence length="467" mass="50159">MGTTLAEKVWADHLVRQGQDGAPDLIYIDLQLMHEVTSPQAFEGLRAAHRQLRRPELTIATEDHNTPTVNIDMPIADKTSALQISTLESNCKEFGVRLHALGDADQGIVHQVGPQLGLTQPGMTVVCGDSHTSTHGAFGALAFGIGTSEVEHVMATQTLSLKPFKTMAINVEGDLPAGVTAKDIVLAIIAKIGTGGGQGHVIEYRGKAIHQLSMEARMTICNMSIEAGARAGMISPDQITYDYLKGRPHAPEGEMWDRAVEYWKTLQTDDDAVFDKEVTLNAEELAPFVTWGTNPGQGLPINAQVPVPERITDESKRRAAASAIAYMGLQPGMSIKDIPVDTVFIGSCTNGRIEDLRAAASVMKGRHKAKSIHRVLVVPASSRVRLQAESEGLDKVFEAFGAEWRNAGCSMCLGMNPDKMVPGERAISTSNRNFEGRQGKGSRTHLASPLVAAATAVRGTISSPTDL</sequence>
<protein>
    <recommendedName>
        <fullName evidence="12">3-isopropylmalate dehydratase large subunit</fullName>
        <ecNumber evidence="12">4.2.1.33</ecNumber>
    </recommendedName>
    <alternativeName>
        <fullName evidence="12">Alpha-IPM isomerase</fullName>
        <shortName evidence="12">IPMI</shortName>
    </alternativeName>
    <alternativeName>
        <fullName evidence="12">Isopropylmalate isomerase</fullName>
    </alternativeName>
</protein>
<dbReference type="SUPFAM" id="SSF53732">
    <property type="entry name" value="Aconitase iron-sulfur domain"/>
    <property type="match status" value="1"/>
</dbReference>
<feature type="domain" description="Aconitase/3-isopropylmalate dehydratase large subunit alpha/beta/alpha" evidence="13">
    <location>
        <begin position="7"/>
        <end position="459"/>
    </location>
</feature>
<accession>A0A087CLS7</accession>
<keyword evidence="6 12" id="KW-0028">Amino-acid biosynthesis</keyword>
<comment type="subunit">
    <text evidence="12">Heterodimer of LeuC and LeuD.</text>
</comment>
<keyword evidence="4 12" id="KW-0432">Leucine biosynthesis</keyword>
<dbReference type="GO" id="GO:0046872">
    <property type="term" value="F:metal ion binding"/>
    <property type="evidence" value="ECO:0007669"/>
    <property type="project" value="UniProtKB-KW"/>
</dbReference>
<keyword evidence="5 12" id="KW-0004">4Fe-4S</keyword>
<evidence type="ECO:0000256" key="9">
    <source>
        <dbReference type="ARBA" id="ARBA00023014"/>
    </source>
</evidence>
<dbReference type="PROSITE" id="PS01244">
    <property type="entry name" value="ACONITASE_2"/>
    <property type="match status" value="1"/>
</dbReference>